<comment type="caution">
    <text evidence="2">The sequence shown here is derived from an EMBL/GenBank/DDBJ whole genome shotgun (WGS) entry which is preliminary data.</text>
</comment>
<feature type="non-terminal residue" evidence="2">
    <location>
        <position position="73"/>
    </location>
</feature>
<organism evidence="2 3">
    <name type="scientific">Myodes glareolus</name>
    <name type="common">Bank vole</name>
    <name type="synonym">Clethrionomys glareolus</name>
    <dbReference type="NCBI Taxonomy" id="447135"/>
    <lineage>
        <taxon>Eukaryota</taxon>
        <taxon>Metazoa</taxon>
        <taxon>Chordata</taxon>
        <taxon>Craniata</taxon>
        <taxon>Vertebrata</taxon>
        <taxon>Euteleostomi</taxon>
        <taxon>Mammalia</taxon>
        <taxon>Eutheria</taxon>
        <taxon>Euarchontoglires</taxon>
        <taxon>Glires</taxon>
        <taxon>Rodentia</taxon>
        <taxon>Myomorpha</taxon>
        <taxon>Muroidea</taxon>
        <taxon>Cricetidae</taxon>
        <taxon>Arvicolinae</taxon>
        <taxon>Myodes</taxon>
    </lineage>
</organism>
<gene>
    <name evidence="2" type="ORF">U0070_017388</name>
</gene>
<evidence type="ECO:0000313" key="3">
    <source>
        <dbReference type="Proteomes" id="UP001488838"/>
    </source>
</evidence>
<dbReference type="AlphaFoldDB" id="A0AAW0K288"/>
<protein>
    <submittedName>
        <fullName evidence="2">Uncharacterized protein</fullName>
    </submittedName>
</protein>
<feature type="region of interest" description="Disordered" evidence="1">
    <location>
        <begin position="1"/>
        <end position="31"/>
    </location>
</feature>
<evidence type="ECO:0000256" key="1">
    <source>
        <dbReference type="SAM" id="MobiDB-lite"/>
    </source>
</evidence>
<reference evidence="2 3" key="1">
    <citation type="journal article" date="2023" name="bioRxiv">
        <title>Conserved and derived expression patterns and positive selection on dental genes reveal complex evolutionary context of ever-growing rodent molars.</title>
        <authorList>
            <person name="Calamari Z.T."/>
            <person name="Song A."/>
            <person name="Cohen E."/>
            <person name="Akter M."/>
            <person name="Roy R.D."/>
            <person name="Hallikas O."/>
            <person name="Christensen M.M."/>
            <person name="Li P."/>
            <person name="Marangoni P."/>
            <person name="Jernvall J."/>
            <person name="Klein O.D."/>
        </authorList>
    </citation>
    <scope>NUCLEOTIDE SEQUENCE [LARGE SCALE GENOMIC DNA]</scope>
    <source>
        <strain evidence="2">V071</strain>
    </source>
</reference>
<accession>A0AAW0K288</accession>
<name>A0AAW0K288_MYOGA</name>
<keyword evidence="3" id="KW-1185">Reference proteome</keyword>
<sequence>MAVSSDASRKKIDVIDLTMESSSDEEEDPPAKRKCIFMAPSVTSADPAAIPPSLSGYSVPFHHTPVPSMSSDL</sequence>
<proteinExistence type="predicted"/>
<evidence type="ECO:0000313" key="2">
    <source>
        <dbReference type="EMBL" id="KAK7833389.1"/>
    </source>
</evidence>
<dbReference type="EMBL" id="JBBHLL010000007">
    <property type="protein sequence ID" value="KAK7833389.1"/>
    <property type="molecule type" value="Genomic_DNA"/>
</dbReference>
<dbReference type="Proteomes" id="UP001488838">
    <property type="component" value="Unassembled WGS sequence"/>
</dbReference>